<dbReference type="GO" id="GO:0016032">
    <property type="term" value="P:viral process"/>
    <property type="evidence" value="ECO:0007669"/>
    <property type="project" value="InterPro"/>
</dbReference>
<dbReference type="InterPro" id="IPR006755">
    <property type="entry name" value="Virus_P0"/>
</dbReference>
<dbReference type="Proteomes" id="UP001236151">
    <property type="component" value="Segment"/>
</dbReference>
<dbReference type="EMBL" id="LC424839">
    <property type="protein sequence ID" value="BBG58108.1"/>
    <property type="molecule type" value="Genomic_RNA"/>
</dbReference>
<evidence type="ECO:0000256" key="4">
    <source>
        <dbReference type="ARBA" id="ARBA00023280"/>
    </source>
</evidence>
<evidence type="ECO:0000256" key="3">
    <source>
        <dbReference type="ARBA" id="ARBA00022632"/>
    </source>
</evidence>
<keyword evidence="4" id="KW-0899">Viral immunoevasion</keyword>
<sequence length="247" mass="27941">MLQATPSGQLVVSHELNAPICSELAICTLSYIPDLFNLSLLIYGYGINELRTFLISSFHLIPLLLSGRARSDGGSRLIFKRSEAALILRWGLAVGYTPRLDIHKRTAILYLREMSGTYRSQLLRFETHRLSKGLLSNQDVLTRGPGYFRTCVELNLRKVEASIPSPSGDIPVADRLLMGLHIVGGVVRYMECVSTTLFAGSRTNCSRYYNSFNLESVQVDFWDWANITIHSQPEVYFQESYIQEILR</sequence>
<dbReference type="GO" id="GO:0052170">
    <property type="term" value="P:symbiont-mediated suppression of host innate immune response"/>
    <property type="evidence" value="ECO:0007669"/>
    <property type="project" value="UniProtKB-KW"/>
</dbReference>
<dbReference type="Pfam" id="PF04662">
    <property type="entry name" value="Luteo_PO"/>
    <property type="match status" value="1"/>
</dbReference>
<keyword evidence="3" id="KW-1090">Inhibition of host innate immune response by virus</keyword>
<evidence type="ECO:0000256" key="1">
    <source>
        <dbReference type="ARBA" id="ARBA00022463"/>
    </source>
</evidence>
<reference evidence="5" key="1">
    <citation type="submission" date="2018-09" db="EMBL/GenBank/DDBJ databases">
        <title>Identification of a novel Polerovirus, Panicum distortion mosaic virus in Proso millet (Panicum miliaceum).</title>
        <authorList>
            <person name="Lee H.K."/>
        </authorList>
    </citation>
    <scope>NUCLEOTIDE SEQUENCE</scope>
    <source>
        <strain evidence="5">Uiseong</strain>
    </source>
</reference>
<evidence type="ECO:0000313" key="6">
    <source>
        <dbReference type="Proteomes" id="UP001236151"/>
    </source>
</evidence>
<protein>
    <submittedName>
        <fullName evidence="5">P0 protein</fullName>
    </submittedName>
</protein>
<keyword evidence="1" id="KW-0941">Suppressor of RNA silencing</keyword>
<keyword evidence="6" id="KW-1185">Reference proteome</keyword>
<organism evidence="5 6">
    <name type="scientific">Panicum distortion mosaic virus</name>
    <dbReference type="NCBI Taxonomy" id="2420235"/>
    <lineage>
        <taxon>Viruses</taxon>
        <taxon>Riboviria</taxon>
        <taxon>Orthornavirae</taxon>
        <taxon>Pisuviricota</taxon>
        <taxon>Pisoniviricetes</taxon>
        <taxon>Sobelivirales</taxon>
        <taxon>Solemoviridae</taxon>
        <taxon>Polerovirus</taxon>
        <taxon>Polerovirus PDMV</taxon>
    </lineage>
</organism>
<proteinExistence type="predicted"/>
<evidence type="ECO:0000256" key="2">
    <source>
        <dbReference type="ARBA" id="ARBA00022581"/>
    </source>
</evidence>
<evidence type="ECO:0000313" key="5">
    <source>
        <dbReference type="EMBL" id="BBG58108.1"/>
    </source>
</evidence>
<name>A0AAD1D9J2_9VIRU</name>
<keyword evidence="2" id="KW-0945">Host-virus interaction</keyword>
<accession>A0AAD1D9J2</accession>